<dbReference type="Pfam" id="PF00155">
    <property type="entry name" value="Aminotran_1_2"/>
    <property type="match status" value="1"/>
</dbReference>
<evidence type="ECO:0000313" key="4">
    <source>
        <dbReference type="EMBL" id="MBB3859590.1"/>
    </source>
</evidence>
<dbReference type="InterPro" id="IPR004839">
    <property type="entry name" value="Aminotransferase_I/II_large"/>
</dbReference>
<dbReference type="Gene3D" id="3.90.1150.10">
    <property type="entry name" value="Aspartate Aminotransferase, domain 1"/>
    <property type="match status" value="1"/>
</dbReference>
<dbReference type="PANTHER" id="PTHR42885">
    <property type="entry name" value="HISTIDINOL-PHOSPHATE AMINOTRANSFERASE-RELATED"/>
    <property type="match status" value="1"/>
</dbReference>
<dbReference type="GO" id="GO:0030170">
    <property type="term" value="F:pyridoxal phosphate binding"/>
    <property type="evidence" value="ECO:0007669"/>
    <property type="project" value="InterPro"/>
</dbReference>
<dbReference type="AlphaFoldDB" id="A0A7W5ZXG3"/>
<organism evidence="4 5">
    <name type="scientific">Novosphingobium hassiacum</name>
    <dbReference type="NCBI Taxonomy" id="173676"/>
    <lineage>
        <taxon>Bacteria</taxon>
        <taxon>Pseudomonadati</taxon>
        <taxon>Pseudomonadota</taxon>
        <taxon>Alphaproteobacteria</taxon>
        <taxon>Sphingomonadales</taxon>
        <taxon>Sphingomonadaceae</taxon>
        <taxon>Novosphingobium</taxon>
    </lineage>
</organism>
<keyword evidence="2" id="KW-0663">Pyridoxal phosphate</keyword>
<dbReference type="InterPro" id="IPR015424">
    <property type="entry name" value="PyrdxlP-dep_Trfase"/>
</dbReference>
<dbReference type="SUPFAM" id="SSF53383">
    <property type="entry name" value="PLP-dependent transferases"/>
    <property type="match status" value="1"/>
</dbReference>
<dbReference type="Proteomes" id="UP000562395">
    <property type="component" value="Unassembled WGS sequence"/>
</dbReference>
<proteinExistence type="predicted"/>
<evidence type="ECO:0000256" key="2">
    <source>
        <dbReference type="ARBA" id="ARBA00022898"/>
    </source>
</evidence>
<dbReference type="PANTHER" id="PTHR42885:SF1">
    <property type="entry name" value="THREONINE-PHOSPHATE DECARBOXYLASE"/>
    <property type="match status" value="1"/>
</dbReference>
<dbReference type="RefSeq" id="WP_183611807.1">
    <property type="nucleotide sequence ID" value="NZ_JACICY010000001.1"/>
</dbReference>
<reference evidence="4 5" key="1">
    <citation type="submission" date="2020-08" db="EMBL/GenBank/DDBJ databases">
        <title>Genomic Encyclopedia of Type Strains, Phase IV (KMG-IV): sequencing the most valuable type-strain genomes for metagenomic binning, comparative biology and taxonomic classification.</title>
        <authorList>
            <person name="Goeker M."/>
        </authorList>
    </citation>
    <scope>NUCLEOTIDE SEQUENCE [LARGE SCALE GENOMIC DNA]</scope>
    <source>
        <strain evidence="4 5">DSM 14552</strain>
    </source>
</reference>
<keyword evidence="5" id="KW-1185">Reference proteome</keyword>
<comment type="caution">
    <text evidence="4">The sequence shown here is derived from an EMBL/GenBank/DDBJ whole genome shotgun (WGS) entry which is preliminary data.</text>
</comment>
<evidence type="ECO:0000259" key="3">
    <source>
        <dbReference type="Pfam" id="PF00155"/>
    </source>
</evidence>
<protein>
    <submittedName>
        <fullName evidence="4">Cobalamin biosynthetic protein CobC</fullName>
    </submittedName>
</protein>
<dbReference type="EMBL" id="JACICY010000001">
    <property type="protein sequence ID" value="MBB3859590.1"/>
    <property type="molecule type" value="Genomic_DNA"/>
</dbReference>
<name>A0A7W5ZXG3_9SPHN</name>
<feature type="domain" description="Aminotransferase class I/classII large" evidence="3">
    <location>
        <begin position="58"/>
        <end position="237"/>
    </location>
</feature>
<dbReference type="InterPro" id="IPR015422">
    <property type="entry name" value="PyrdxlP-dep_Trfase_small"/>
</dbReference>
<evidence type="ECO:0000313" key="5">
    <source>
        <dbReference type="Proteomes" id="UP000562395"/>
    </source>
</evidence>
<gene>
    <name evidence="4" type="ORF">GGQ88_000830</name>
</gene>
<dbReference type="Gene3D" id="3.40.640.10">
    <property type="entry name" value="Type I PLP-dependent aspartate aminotransferase-like (Major domain)"/>
    <property type="match status" value="1"/>
</dbReference>
<evidence type="ECO:0000256" key="1">
    <source>
        <dbReference type="ARBA" id="ARBA00001933"/>
    </source>
</evidence>
<dbReference type="InterPro" id="IPR015421">
    <property type="entry name" value="PyrdxlP-dep_Trfase_major"/>
</dbReference>
<sequence length="253" mass="27461">MDSNEQIAAVPGSDIAIRLLGRLLPAARVAIVGQGYAGYRATWPEARVLPFEKACLADLMICANPNNPDGAITDVRKLRKLRNSRIVDEAFADAMPESSMLPHRNGAIVLRSFGKFFGLAGVRLGFVIGNRPVIRDLRGLLGDWPISGPAIAIGTAAYCDRAWQGLQRHRLAQGSARLASLLVHHGLDCVGGTANFRLCQTAYAASLFSHLCQAGILVRPFADRPEQLRFGIPGTDADWARLEIALQAWRPTK</sequence>
<comment type="cofactor">
    <cofactor evidence="1">
        <name>pyridoxal 5'-phosphate</name>
        <dbReference type="ChEBI" id="CHEBI:597326"/>
    </cofactor>
</comment>
<accession>A0A7W5ZXG3</accession>